<sequence length="66" mass="7066">MGTDLGGVAEPTQTSGTQRLWSVVIVASAEQRVFLHRGPGLTPFYEISPNMDMGFPDFLGGKKLGV</sequence>
<dbReference type="EMBL" id="BNJF01000006">
    <property type="protein sequence ID" value="GHO49842.1"/>
    <property type="molecule type" value="Genomic_DNA"/>
</dbReference>
<dbReference type="RefSeq" id="WP_220198933.1">
    <property type="nucleotide sequence ID" value="NZ_BNJF01000006.1"/>
</dbReference>
<evidence type="ECO:0000313" key="1">
    <source>
        <dbReference type="EMBL" id="GHO49842.1"/>
    </source>
</evidence>
<proteinExistence type="predicted"/>
<dbReference type="AlphaFoldDB" id="A0A8J3MUY4"/>
<reference evidence="1" key="1">
    <citation type="submission" date="2020-10" db="EMBL/GenBank/DDBJ databases">
        <title>Taxonomic study of unclassified bacteria belonging to the class Ktedonobacteria.</title>
        <authorList>
            <person name="Yabe S."/>
            <person name="Wang C.M."/>
            <person name="Zheng Y."/>
            <person name="Sakai Y."/>
            <person name="Cavaletti L."/>
            <person name="Monciardini P."/>
            <person name="Donadio S."/>
        </authorList>
    </citation>
    <scope>NUCLEOTIDE SEQUENCE</scope>
    <source>
        <strain evidence="1">SOSP1-1</strain>
    </source>
</reference>
<dbReference type="Proteomes" id="UP000612362">
    <property type="component" value="Unassembled WGS sequence"/>
</dbReference>
<evidence type="ECO:0000313" key="2">
    <source>
        <dbReference type="Proteomes" id="UP000612362"/>
    </source>
</evidence>
<keyword evidence="2" id="KW-1185">Reference proteome</keyword>
<organism evidence="1 2">
    <name type="scientific">Ktedonospora formicarum</name>
    <dbReference type="NCBI Taxonomy" id="2778364"/>
    <lineage>
        <taxon>Bacteria</taxon>
        <taxon>Bacillati</taxon>
        <taxon>Chloroflexota</taxon>
        <taxon>Ktedonobacteria</taxon>
        <taxon>Ktedonobacterales</taxon>
        <taxon>Ktedonobacteraceae</taxon>
        <taxon>Ktedonospora</taxon>
    </lineage>
</organism>
<accession>A0A8J3MUY4</accession>
<protein>
    <submittedName>
        <fullName evidence="1">Uncharacterized protein</fullName>
    </submittedName>
</protein>
<gene>
    <name evidence="1" type="ORF">KSX_80050</name>
</gene>
<comment type="caution">
    <text evidence="1">The sequence shown here is derived from an EMBL/GenBank/DDBJ whole genome shotgun (WGS) entry which is preliminary data.</text>
</comment>
<name>A0A8J3MUY4_9CHLR</name>